<dbReference type="Proteomes" id="UP000029736">
    <property type="component" value="Unassembled WGS sequence"/>
</dbReference>
<comment type="caution">
    <text evidence="2">The sequence shown here is derived from an EMBL/GenBank/DDBJ whole genome shotgun (WGS) entry which is preliminary data.</text>
</comment>
<evidence type="ECO:0000313" key="3">
    <source>
        <dbReference type="Proteomes" id="UP000029736"/>
    </source>
</evidence>
<protein>
    <recommendedName>
        <fullName evidence="4">Outer membrane protein beta-barrel domain-containing protein</fullName>
    </recommendedName>
</protein>
<keyword evidence="3" id="KW-1185">Reference proteome</keyword>
<evidence type="ECO:0000256" key="1">
    <source>
        <dbReference type="SAM" id="SignalP"/>
    </source>
</evidence>
<gene>
    <name evidence="2" type="ORF">IX84_24455</name>
</gene>
<dbReference type="EMBL" id="JPOS01000083">
    <property type="protein sequence ID" value="KGE85796.1"/>
    <property type="molecule type" value="Genomic_DNA"/>
</dbReference>
<feature type="signal peptide" evidence="1">
    <location>
        <begin position="1"/>
        <end position="19"/>
    </location>
</feature>
<feature type="chain" id="PRO_5001947450" description="Outer membrane protein beta-barrel domain-containing protein" evidence="1">
    <location>
        <begin position="20"/>
        <end position="235"/>
    </location>
</feature>
<reference evidence="2 3" key="1">
    <citation type="journal article" date="2014" name="Int. J. Syst. Evol. Microbiol.">
        <title>Phaeodactylibacter xiamenensis gen. nov., sp. nov., a member of the family Saprospiraceae isolated from the marine alga Phaeodactylum tricornutum.</title>
        <authorList>
            <person name="Chen Z.Jr."/>
            <person name="Lei X."/>
            <person name="Lai Q."/>
            <person name="Li Y."/>
            <person name="Zhang B."/>
            <person name="Zhang J."/>
            <person name="Zhang H."/>
            <person name="Yang L."/>
            <person name="Zheng W."/>
            <person name="Tian Y."/>
            <person name="Yu Z."/>
            <person name="Xu H.Jr."/>
            <person name="Zheng T."/>
        </authorList>
    </citation>
    <scope>NUCLEOTIDE SEQUENCE [LARGE SCALE GENOMIC DNA]</scope>
    <source>
        <strain evidence="2 3">KD52</strain>
    </source>
</reference>
<evidence type="ECO:0000313" key="2">
    <source>
        <dbReference type="EMBL" id="KGE85796.1"/>
    </source>
</evidence>
<accession>A0A098S112</accession>
<organism evidence="2 3">
    <name type="scientific">Phaeodactylibacter xiamenensis</name>
    <dbReference type="NCBI Taxonomy" id="1524460"/>
    <lineage>
        <taxon>Bacteria</taxon>
        <taxon>Pseudomonadati</taxon>
        <taxon>Bacteroidota</taxon>
        <taxon>Saprospiria</taxon>
        <taxon>Saprospirales</taxon>
        <taxon>Haliscomenobacteraceae</taxon>
        <taxon>Phaeodactylibacter</taxon>
    </lineage>
</organism>
<keyword evidence="1" id="KW-0732">Signal</keyword>
<dbReference type="RefSeq" id="WP_044226551.1">
    <property type="nucleotide sequence ID" value="NZ_JBKAGJ010000002.1"/>
</dbReference>
<sequence length="235" mass="27656">MKKIMLSLGVLFLIQSAFGQTASISNWILSANVGIEAHDKRLFDYARPEREALLRMQPEFWGTYHLGFHIQRKLFNKGRLAGMLGVGFTFEKATFDRPFNHLHFDVDNFLILRHQNDYKKYKVPISYGLFFEINERWSVNGAFSANFLFFRSIGRDSYSEPTPYREGTFGFCDINGTLGIFYKLNNILIGFNMRAFNFQKIDKIIFNSLIKDPRTDQTWEWYNPLRFDLTVGYTW</sequence>
<dbReference type="OrthoDB" id="1507902at2"/>
<dbReference type="AlphaFoldDB" id="A0A098S112"/>
<proteinExistence type="predicted"/>
<dbReference type="STRING" id="1524460.IX84_24455"/>
<name>A0A098S112_9BACT</name>
<evidence type="ECO:0008006" key="4">
    <source>
        <dbReference type="Google" id="ProtNLM"/>
    </source>
</evidence>